<name>A0A4R9JHM1_9LEPT</name>
<dbReference type="OrthoDB" id="671583at2"/>
<organism evidence="4 5">
    <name type="scientific">Leptospira perdikensis</name>
    <dbReference type="NCBI Taxonomy" id="2484948"/>
    <lineage>
        <taxon>Bacteria</taxon>
        <taxon>Pseudomonadati</taxon>
        <taxon>Spirochaetota</taxon>
        <taxon>Spirochaetia</taxon>
        <taxon>Leptospirales</taxon>
        <taxon>Leptospiraceae</taxon>
        <taxon>Leptospira</taxon>
    </lineage>
</organism>
<evidence type="ECO:0000256" key="1">
    <source>
        <dbReference type="ARBA" id="ARBA00022737"/>
    </source>
</evidence>
<dbReference type="Proteomes" id="UP000298125">
    <property type="component" value="Unassembled WGS sequence"/>
</dbReference>
<dbReference type="SMART" id="SM00248">
    <property type="entry name" value="ANK"/>
    <property type="match status" value="3"/>
</dbReference>
<gene>
    <name evidence="4" type="ORF">EHQ49_08475</name>
</gene>
<evidence type="ECO:0000313" key="5">
    <source>
        <dbReference type="Proteomes" id="UP000298125"/>
    </source>
</evidence>
<dbReference type="AlphaFoldDB" id="A0A4R9JHM1"/>
<dbReference type="PANTHER" id="PTHR24201:SF16">
    <property type="entry name" value="ANKYRIN-1-LIKE-RELATED"/>
    <property type="match status" value="1"/>
</dbReference>
<evidence type="ECO:0000313" key="4">
    <source>
        <dbReference type="EMBL" id="TGL40829.1"/>
    </source>
</evidence>
<keyword evidence="5" id="KW-1185">Reference proteome</keyword>
<feature type="repeat" description="ANK" evidence="3">
    <location>
        <begin position="60"/>
        <end position="92"/>
    </location>
</feature>
<dbReference type="PANTHER" id="PTHR24201">
    <property type="entry name" value="ANK_REP_REGION DOMAIN-CONTAINING PROTEIN"/>
    <property type="match status" value="1"/>
</dbReference>
<comment type="caution">
    <text evidence="4">The sequence shown here is derived from an EMBL/GenBank/DDBJ whole genome shotgun (WGS) entry which is preliminary data.</text>
</comment>
<dbReference type="InterPro" id="IPR050776">
    <property type="entry name" value="Ank_Repeat/CDKN_Inhibitor"/>
</dbReference>
<sequence length="182" mass="20905">MDRKQEESGSQSAAWKEFQATIQGEAPEKVTAFRFARAGDLASLSKETPFPEAFEWKDERGNSLLMLSSYHGQEVVTNYLLEKGAYPNDRDRSGNSVLMGAAFKGHLEIVRLLLRWGADPELRNPQGFSALDFATMFGREKIISYLRRITVHSQRKTWKLWIKYLHTLAKNKFLINKKEAHI</sequence>
<dbReference type="InterPro" id="IPR002110">
    <property type="entry name" value="Ankyrin_rpt"/>
</dbReference>
<keyword evidence="2 3" id="KW-0040">ANK repeat</keyword>
<reference evidence="4" key="1">
    <citation type="journal article" date="2019" name="PLoS Negl. Trop. Dis.">
        <title>Revisiting the worldwide diversity of Leptospira species in the environment.</title>
        <authorList>
            <person name="Vincent A.T."/>
            <person name="Schiettekatte O."/>
            <person name="Bourhy P."/>
            <person name="Veyrier F.J."/>
            <person name="Picardeau M."/>
        </authorList>
    </citation>
    <scope>NUCLEOTIDE SEQUENCE [LARGE SCALE GENOMIC DNA]</scope>
    <source>
        <strain evidence="4">201702692</strain>
    </source>
</reference>
<proteinExistence type="predicted"/>
<dbReference type="Pfam" id="PF12796">
    <property type="entry name" value="Ank_2"/>
    <property type="match status" value="1"/>
</dbReference>
<accession>A0A4R9JHM1</accession>
<evidence type="ECO:0000256" key="3">
    <source>
        <dbReference type="PROSITE-ProRule" id="PRU00023"/>
    </source>
</evidence>
<protein>
    <submittedName>
        <fullName evidence="4">Ankyrin repeat domain-containing protein</fullName>
    </submittedName>
</protein>
<keyword evidence="1" id="KW-0677">Repeat</keyword>
<dbReference type="InterPro" id="IPR036770">
    <property type="entry name" value="Ankyrin_rpt-contain_sf"/>
</dbReference>
<dbReference type="PROSITE" id="PS50088">
    <property type="entry name" value="ANK_REPEAT"/>
    <property type="match status" value="2"/>
</dbReference>
<dbReference type="SUPFAM" id="SSF48403">
    <property type="entry name" value="Ankyrin repeat"/>
    <property type="match status" value="1"/>
</dbReference>
<dbReference type="RefSeq" id="WP_135578391.1">
    <property type="nucleotide sequence ID" value="NZ_RQGA01000009.1"/>
</dbReference>
<feature type="repeat" description="ANK" evidence="3">
    <location>
        <begin position="93"/>
        <end position="125"/>
    </location>
</feature>
<dbReference type="Gene3D" id="1.25.40.20">
    <property type="entry name" value="Ankyrin repeat-containing domain"/>
    <property type="match status" value="1"/>
</dbReference>
<evidence type="ECO:0000256" key="2">
    <source>
        <dbReference type="ARBA" id="ARBA00023043"/>
    </source>
</evidence>
<dbReference type="EMBL" id="RQGA01000009">
    <property type="protein sequence ID" value="TGL40829.1"/>
    <property type="molecule type" value="Genomic_DNA"/>
</dbReference>
<dbReference type="PROSITE" id="PS50297">
    <property type="entry name" value="ANK_REP_REGION"/>
    <property type="match status" value="1"/>
</dbReference>